<dbReference type="PANTHER" id="PTHR18968:SF13">
    <property type="entry name" value="ACETOLACTATE SYNTHASE CATALYTIC SUBUNIT, MITOCHONDRIAL"/>
    <property type="match status" value="1"/>
</dbReference>
<dbReference type="RefSeq" id="WP_301210255.1">
    <property type="nucleotide sequence ID" value="NZ_JAROCF010000001.1"/>
</dbReference>
<evidence type="ECO:0000259" key="7">
    <source>
        <dbReference type="Pfam" id="PF02776"/>
    </source>
</evidence>
<dbReference type="CDD" id="cd07035">
    <property type="entry name" value="TPP_PYR_POX_like"/>
    <property type="match status" value="1"/>
</dbReference>
<keyword evidence="9" id="KW-1185">Reference proteome</keyword>
<name>A0ABT8K8P8_9MICO</name>
<feature type="domain" description="Thiamine pyrophosphate enzyme central" evidence="5">
    <location>
        <begin position="199"/>
        <end position="329"/>
    </location>
</feature>
<dbReference type="CDD" id="cd00568">
    <property type="entry name" value="TPP_enzymes"/>
    <property type="match status" value="1"/>
</dbReference>
<evidence type="ECO:0000256" key="4">
    <source>
        <dbReference type="RuleBase" id="RU362132"/>
    </source>
</evidence>
<dbReference type="Gene3D" id="3.40.50.1220">
    <property type="entry name" value="TPP-binding domain"/>
    <property type="match status" value="1"/>
</dbReference>
<feature type="domain" description="Thiamine pyrophosphate enzyme TPP-binding" evidence="6">
    <location>
        <begin position="395"/>
        <end position="528"/>
    </location>
</feature>
<proteinExistence type="inferred from homology"/>
<accession>A0ABT8K8P8</accession>
<dbReference type="InterPro" id="IPR029061">
    <property type="entry name" value="THDP-binding"/>
</dbReference>
<evidence type="ECO:0000313" key="8">
    <source>
        <dbReference type="EMBL" id="MDN4613841.1"/>
    </source>
</evidence>
<dbReference type="SUPFAM" id="SSF52518">
    <property type="entry name" value="Thiamin diphosphate-binding fold (THDP-binding)"/>
    <property type="match status" value="2"/>
</dbReference>
<sequence length="550" mass="57066">MTGPDRSASTGGRAIMRAIRGYGVDTVFGIPGTHNLEFYRLLAELGIRPVTARHEQGAGYAADGWSQRRGLPGVVVTTSGPGLLNVLSAAGTAFCESRPLLVLSPGTPRGTGFADRGVLHESKDPTGAAGAVMLWSRRVESDAEAVEAVHEAFALFQAGRPRPVHIEVPLDVLEGPATVGEGFLARRHRPLVAPDRSAVAEAARLLDAASRPLIVAGGGAVPAADAVRRLAERLGAPVLTTLNGKGVLPETHPLSLRAELRLAASADVVRSADAVLVIGSKLGEAELWGNAFAPAGPVVRIDLDPARIDTNLRADVALVGDSRLAVEALAAAVSTDRREPGDLEGVRSAQRAEAEAFSPLVMAAADAITAALPAGATVAGDSSQITYYGMTSTVLQEEPKRFLYMPAYATLGYGLPAAIGAAIAEPGSPVVCVLGDGALMFSVQELATAAEQGLDLTVVVVDNGGYREIRENELDRGIAPVGVDLFQPDWPRLAEAFGGTGHAVTAADEVTQTVAAAIREPGVSLVHVPLGVFERAADEETTTSEEWISA</sequence>
<comment type="cofactor">
    <cofactor evidence="1">
        <name>thiamine diphosphate</name>
        <dbReference type="ChEBI" id="CHEBI:58937"/>
    </cofactor>
</comment>
<dbReference type="Pfam" id="PF00205">
    <property type="entry name" value="TPP_enzyme_M"/>
    <property type="match status" value="1"/>
</dbReference>
<dbReference type="SUPFAM" id="SSF52467">
    <property type="entry name" value="DHS-like NAD/FAD-binding domain"/>
    <property type="match status" value="1"/>
</dbReference>
<keyword evidence="3 4" id="KW-0786">Thiamine pyrophosphate</keyword>
<evidence type="ECO:0000259" key="5">
    <source>
        <dbReference type="Pfam" id="PF00205"/>
    </source>
</evidence>
<comment type="similarity">
    <text evidence="2 4">Belongs to the TPP enzyme family.</text>
</comment>
<dbReference type="InterPro" id="IPR012000">
    <property type="entry name" value="Thiamin_PyroP_enz_cen_dom"/>
</dbReference>
<gene>
    <name evidence="8" type="ORF">P5G50_05185</name>
</gene>
<dbReference type="PANTHER" id="PTHR18968">
    <property type="entry name" value="THIAMINE PYROPHOSPHATE ENZYMES"/>
    <property type="match status" value="1"/>
</dbReference>
<dbReference type="Gene3D" id="3.40.50.970">
    <property type="match status" value="2"/>
</dbReference>
<dbReference type="PROSITE" id="PS00187">
    <property type="entry name" value="TPP_ENZYMES"/>
    <property type="match status" value="1"/>
</dbReference>
<dbReference type="InterPro" id="IPR012001">
    <property type="entry name" value="Thiamin_PyroP_enz_TPP-bd_dom"/>
</dbReference>
<dbReference type="Pfam" id="PF02776">
    <property type="entry name" value="TPP_enzyme_N"/>
    <property type="match status" value="1"/>
</dbReference>
<dbReference type="InterPro" id="IPR000399">
    <property type="entry name" value="TPP-bd_CS"/>
</dbReference>
<reference evidence="8" key="1">
    <citation type="submission" date="2023-06" db="EMBL/GenBank/DDBJ databases">
        <title>MT1 and MT2 Draft Genomes of Novel Species.</title>
        <authorList>
            <person name="Venkateswaran K."/>
        </authorList>
    </citation>
    <scope>NUCLEOTIDE SEQUENCE</scope>
    <source>
        <strain evidence="8">F6_8S_P_1B</strain>
    </source>
</reference>
<dbReference type="Pfam" id="PF02775">
    <property type="entry name" value="TPP_enzyme_C"/>
    <property type="match status" value="1"/>
</dbReference>
<dbReference type="Proteomes" id="UP001174208">
    <property type="component" value="Unassembled WGS sequence"/>
</dbReference>
<evidence type="ECO:0000256" key="3">
    <source>
        <dbReference type="ARBA" id="ARBA00023052"/>
    </source>
</evidence>
<dbReference type="InterPro" id="IPR011766">
    <property type="entry name" value="TPP_enzyme_TPP-bd"/>
</dbReference>
<dbReference type="InterPro" id="IPR045229">
    <property type="entry name" value="TPP_enz"/>
</dbReference>
<evidence type="ECO:0000256" key="2">
    <source>
        <dbReference type="ARBA" id="ARBA00007812"/>
    </source>
</evidence>
<organism evidence="8 9">
    <name type="scientific">Leifsonia williamsii</name>
    <dbReference type="NCBI Taxonomy" id="3035919"/>
    <lineage>
        <taxon>Bacteria</taxon>
        <taxon>Bacillati</taxon>
        <taxon>Actinomycetota</taxon>
        <taxon>Actinomycetes</taxon>
        <taxon>Micrococcales</taxon>
        <taxon>Microbacteriaceae</taxon>
        <taxon>Leifsonia</taxon>
    </lineage>
</organism>
<dbReference type="EMBL" id="JAROCF010000001">
    <property type="protein sequence ID" value="MDN4613841.1"/>
    <property type="molecule type" value="Genomic_DNA"/>
</dbReference>
<feature type="domain" description="Thiamine pyrophosphate enzyme N-terminal TPP-binding" evidence="7">
    <location>
        <begin position="10"/>
        <end position="110"/>
    </location>
</feature>
<evidence type="ECO:0000256" key="1">
    <source>
        <dbReference type="ARBA" id="ARBA00001964"/>
    </source>
</evidence>
<evidence type="ECO:0000313" key="9">
    <source>
        <dbReference type="Proteomes" id="UP001174208"/>
    </source>
</evidence>
<protein>
    <submittedName>
        <fullName evidence="8">Thiamine pyrophosphate-binding protein</fullName>
    </submittedName>
</protein>
<evidence type="ECO:0000259" key="6">
    <source>
        <dbReference type="Pfam" id="PF02775"/>
    </source>
</evidence>
<dbReference type="InterPro" id="IPR029035">
    <property type="entry name" value="DHS-like_NAD/FAD-binding_dom"/>
</dbReference>
<comment type="caution">
    <text evidence="8">The sequence shown here is derived from an EMBL/GenBank/DDBJ whole genome shotgun (WGS) entry which is preliminary data.</text>
</comment>